<dbReference type="InterPro" id="IPR028098">
    <property type="entry name" value="Glyco_trans_4-like_N"/>
</dbReference>
<evidence type="ECO:0000256" key="3">
    <source>
        <dbReference type="ARBA" id="ARBA00022679"/>
    </source>
</evidence>
<organism evidence="5 6">
    <name type="scientific">Elstera litoralis</name>
    <dbReference type="NCBI Taxonomy" id="552518"/>
    <lineage>
        <taxon>Bacteria</taxon>
        <taxon>Pseudomonadati</taxon>
        <taxon>Pseudomonadota</taxon>
        <taxon>Alphaproteobacteria</taxon>
        <taxon>Rhodospirillales</taxon>
        <taxon>Rhodospirillaceae</taxon>
        <taxon>Elstera</taxon>
    </lineage>
</organism>
<dbReference type="Pfam" id="PF13692">
    <property type="entry name" value="Glyco_trans_1_4"/>
    <property type="match status" value="1"/>
</dbReference>
<dbReference type="CDD" id="cd03801">
    <property type="entry name" value="GT4_PimA-like"/>
    <property type="match status" value="1"/>
</dbReference>
<evidence type="ECO:0000256" key="1">
    <source>
        <dbReference type="ARBA" id="ARBA00009481"/>
    </source>
</evidence>
<dbReference type="OrthoDB" id="7249056at2"/>
<evidence type="ECO:0000313" key="5">
    <source>
        <dbReference type="EMBL" id="KJV10733.1"/>
    </source>
</evidence>
<dbReference type="Gene3D" id="3.40.50.2000">
    <property type="entry name" value="Glycogen Phosphorylase B"/>
    <property type="match status" value="2"/>
</dbReference>
<dbReference type="Proteomes" id="UP000033774">
    <property type="component" value="Unassembled WGS sequence"/>
</dbReference>
<comment type="caution">
    <text evidence="5">The sequence shown here is derived from an EMBL/GenBank/DDBJ whole genome shotgun (WGS) entry which is preliminary data.</text>
</comment>
<name>A0A0F3IW15_9PROT</name>
<dbReference type="AlphaFoldDB" id="A0A0F3IW15"/>
<dbReference type="PATRIC" id="fig|552518.3.peg.3371"/>
<gene>
    <name evidence="5" type="ORF">VZ95_02960</name>
</gene>
<keyword evidence="2" id="KW-0328">Glycosyltransferase</keyword>
<dbReference type="PANTHER" id="PTHR12526">
    <property type="entry name" value="GLYCOSYLTRANSFERASE"/>
    <property type="match status" value="1"/>
</dbReference>
<sequence>MRGDVWILLDSRSFGGIERHVEVIAQALQQAVPAAGITPRVVFLRDHGPHPLKTRLQAAGVPYESLADHPLALIQALRSRRPALLHTHGYRAGIQGRLSARLAGVPVISTFHAGEPGVGRVRLYQALDRLTSCLGPRLAVNETIASALPRPVAVHPNFIPIPPFNRGTPSPAIPRIGFVGRLSWEKGPDLFLALARRMEGRAAFHVFGDGPMRADLQAAAPPNLCFHGFQADVAAVWPMLDLLCLPSRHEGLPMAALEAMAAGVPVLAFGVGALPQLLATGAGLLVPPEDQSALEQALAAWLDSAPEARAALALAAYTRVFETYGCEAGVARLLAAYTSAA</sequence>
<keyword evidence="3" id="KW-0808">Transferase</keyword>
<dbReference type="EMBL" id="LAJY01000053">
    <property type="protein sequence ID" value="KJV10733.1"/>
    <property type="molecule type" value="Genomic_DNA"/>
</dbReference>
<dbReference type="PANTHER" id="PTHR12526:SF640">
    <property type="entry name" value="COLANIC ACID BIOSYNTHESIS GLYCOSYLTRANSFERASE WCAL-RELATED"/>
    <property type="match status" value="1"/>
</dbReference>
<feature type="domain" description="Glycosyltransferase subfamily 4-like N-terminal" evidence="4">
    <location>
        <begin position="14"/>
        <end position="121"/>
    </location>
</feature>
<reference evidence="5 6" key="1">
    <citation type="submission" date="2015-03" db="EMBL/GenBank/DDBJ databases">
        <title>Draft genome sequence of Elstera litoralis.</title>
        <authorList>
            <person name="Rahalkar M.C."/>
            <person name="Dhakephalkar P.K."/>
            <person name="Pore S.D."/>
            <person name="Arora P."/>
            <person name="Kapse N.G."/>
            <person name="Pandit P.S."/>
        </authorList>
    </citation>
    <scope>NUCLEOTIDE SEQUENCE [LARGE SCALE GENOMIC DNA]</scope>
    <source>
        <strain evidence="5 6">Dia-1</strain>
    </source>
</reference>
<keyword evidence="6" id="KW-1185">Reference proteome</keyword>
<evidence type="ECO:0000259" key="4">
    <source>
        <dbReference type="Pfam" id="PF13439"/>
    </source>
</evidence>
<evidence type="ECO:0000256" key="2">
    <source>
        <dbReference type="ARBA" id="ARBA00022676"/>
    </source>
</evidence>
<proteinExistence type="inferred from homology"/>
<protein>
    <recommendedName>
        <fullName evidence="4">Glycosyltransferase subfamily 4-like N-terminal domain-containing protein</fullName>
    </recommendedName>
</protein>
<dbReference type="GO" id="GO:0016757">
    <property type="term" value="F:glycosyltransferase activity"/>
    <property type="evidence" value="ECO:0007669"/>
    <property type="project" value="UniProtKB-KW"/>
</dbReference>
<dbReference type="Pfam" id="PF13439">
    <property type="entry name" value="Glyco_transf_4"/>
    <property type="match status" value="1"/>
</dbReference>
<dbReference type="RefSeq" id="WP_045774555.1">
    <property type="nucleotide sequence ID" value="NZ_LAJY01000053.1"/>
</dbReference>
<comment type="similarity">
    <text evidence="1">Belongs to the glycosyltransferase group 1 family. Glycosyltransferase 4 subfamily.</text>
</comment>
<dbReference type="SUPFAM" id="SSF53756">
    <property type="entry name" value="UDP-Glycosyltransferase/glycogen phosphorylase"/>
    <property type="match status" value="1"/>
</dbReference>
<accession>A0A0F3IW15</accession>
<evidence type="ECO:0000313" key="6">
    <source>
        <dbReference type="Proteomes" id="UP000033774"/>
    </source>
</evidence>